<keyword evidence="3" id="KW-0864">Zinc transport</keyword>
<evidence type="ECO:0000313" key="9">
    <source>
        <dbReference type="Proteomes" id="UP000192342"/>
    </source>
</evidence>
<feature type="transmembrane region" description="Helical" evidence="6">
    <location>
        <begin position="18"/>
        <end position="39"/>
    </location>
</feature>
<keyword evidence="3" id="KW-0406">Ion transport</keyword>
<comment type="caution">
    <text evidence="8">The sequence shown here is derived from an EMBL/GenBank/DDBJ whole genome shotgun (WGS) entry which is preliminary data.</text>
</comment>
<feature type="transmembrane region" description="Helical" evidence="6">
    <location>
        <begin position="140"/>
        <end position="166"/>
    </location>
</feature>
<evidence type="ECO:0000256" key="4">
    <source>
        <dbReference type="ARBA" id="ARBA00022989"/>
    </source>
</evidence>
<proteinExistence type="predicted"/>
<dbReference type="Pfam" id="PF01545">
    <property type="entry name" value="Cation_efflux"/>
    <property type="match status" value="1"/>
</dbReference>
<evidence type="ECO:0000256" key="1">
    <source>
        <dbReference type="ARBA" id="ARBA00004141"/>
    </source>
</evidence>
<keyword evidence="2 6" id="KW-0812">Transmembrane</keyword>
<keyword evidence="4 6" id="KW-1133">Transmembrane helix</keyword>
<dbReference type="InterPro" id="IPR027469">
    <property type="entry name" value="Cation_efflux_TMD_sf"/>
</dbReference>
<feature type="transmembrane region" description="Helical" evidence="6">
    <location>
        <begin position="109"/>
        <end position="128"/>
    </location>
</feature>
<evidence type="ECO:0000313" key="8">
    <source>
        <dbReference type="EMBL" id="ORE88811.1"/>
    </source>
</evidence>
<evidence type="ECO:0000256" key="2">
    <source>
        <dbReference type="ARBA" id="ARBA00022692"/>
    </source>
</evidence>
<dbReference type="GO" id="GO:0005385">
    <property type="term" value="F:zinc ion transmembrane transporter activity"/>
    <property type="evidence" value="ECO:0007669"/>
    <property type="project" value="TreeGrafter"/>
</dbReference>
<dbReference type="Gene3D" id="1.20.1510.10">
    <property type="entry name" value="Cation efflux protein transmembrane domain"/>
    <property type="match status" value="1"/>
</dbReference>
<dbReference type="SUPFAM" id="SSF161111">
    <property type="entry name" value="Cation efflux protein transmembrane domain-like"/>
    <property type="match status" value="1"/>
</dbReference>
<keyword evidence="9" id="KW-1185">Reference proteome</keyword>
<dbReference type="RefSeq" id="WP_083559422.1">
    <property type="nucleotide sequence ID" value="NZ_AQQV01000001.1"/>
</dbReference>
<dbReference type="PANTHER" id="PTHR11562:SF17">
    <property type="entry name" value="RE54080P-RELATED"/>
    <property type="match status" value="1"/>
</dbReference>
<organism evidence="8 9">
    <name type="scientific">Oceanococcus atlanticus</name>
    <dbReference type="NCBI Taxonomy" id="1317117"/>
    <lineage>
        <taxon>Bacteria</taxon>
        <taxon>Pseudomonadati</taxon>
        <taxon>Pseudomonadota</taxon>
        <taxon>Gammaproteobacteria</taxon>
        <taxon>Chromatiales</taxon>
        <taxon>Oceanococcaceae</taxon>
        <taxon>Oceanococcus</taxon>
    </lineage>
</organism>
<accession>A0A1Y1SHL6</accession>
<gene>
    <name evidence="8" type="ORF">ATO7_03010</name>
</gene>
<dbReference type="InterPro" id="IPR050681">
    <property type="entry name" value="CDF/SLC30A"/>
</dbReference>
<evidence type="ECO:0000259" key="7">
    <source>
        <dbReference type="Pfam" id="PF01545"/>
    </source>
</evidence>
<keyword evidence="5 6" id="KW-0472">Membrane</keyword>
<feature type="transmembrane region" description="Helical" evidence="6">
    <location>
        <begin position="45"/>
        <end position="67"/>
    </location>
</feature>
<dbReference type="AlphaFoldDB" id="A0A1Y1SHL6"/>
<dbReference type="PANTHER" id="PTHR11562">
    <property type="entry name" value="CATION EFFLUX PROTEIN/ ZINC TRANSPORTER"/>
    <property type="match status" value="1"/>
</dbReference>
<comment type="subcellular location">
    <subcellularLocation>
        <location evidence="1">Membrane</location>
        <topology evidence="1">Multi-pass membrane protein</topology>
    </subcellularLocation>
</comment>
<dbReference type="Proteomes" id="UP000192342">
    <property type="component" value="Unassembled WGS sequence"/>
</dbReference>
<feature type="domain" description="Cation efflux protein transmembrane" evidence="7">
    <location>
        <begin position="19"/>
        <end position="193"/>
    </location>
</feature>
<keyword evidence="3" id="KW-0813">Transport</keyword>
<feature type="transmembrane region" description="Helical" evidence="6">
    <location>
        <begin position="172"/>
        <end position="190"/>
    </location>
</feature>
<keyword evidence="3" id="KW-0862">Zinc</keyword>
<evidence type="ECO:0000256" key="6">
    <source>
        <dbReference type="SAM" id="Phobius"/>
    </source>
</evidence>
<evidence type="ECO:0000256" key="3">
    <source>
        <dbReference type="ARBA" id="ARBA00022906"/>
    </source>
</evidence>
<sequence>MSDCGCEFEAKNQAERRVLIALLAINGVMFVVEFLLGWIGQSTGLIADSLDMLADALVYATSLYAVGRAASIKRTAARLSGWLQIALAGMVLLDVARRGVLGSEPLGDWMIAVAIVALVANVTCLWLIRKHRDGEVHMRAAWIFSANDVIANSGVILAGILVVATGSRWPDLVIGSVVALIVLRGGIRILREAQKEDECRTDDECSPAGDSPS</sequence>
<dbReference type="STRING" id="1317117.ATO7_03010"/>
<feature type="transmembrane region" description="Helical" evidence="6">
    <location>
        <begin position="79"/>
        <end position="97"/>
    </location>
</feature>
<dbReference type="OrthoDB" id="9799649at2"/>
<dbReference type="InterPro" id="IPR058533">
    <property type="entry name" value="Cation_efflux_TM"/>
</dbReference>
<dbReference type="EMBL" id="AQQV01000001">
    <property type="protein sequence ID" value="ORE88811.1"/>
    <property type="molecule type" value="Genomic_DNA"/>
</dbReference>
<dbReference type="GO" id="GO:0005886">
    <property type="term" value="C:plasma membrane"/>
    <property type="evidence" value="ECO:0007669"/>
    <property type="project" value="TreeGrafter"/>
</dbReference>
<name>A0A1Y1SHL6_9GAMM</name>
<reference evidence="8 9" key="1">
    <citation type="submission" date="2013-04" db="EMBL/GenBank/DDBJ databases">
        <title>Oceanococcus atlanticus 22II-S10r2 Genome Sequencing.</title>
        <authorList>
            <person name="Lai Q."/>
            <person name="Li G."/>
            <person name="Shao Z."/>
        </authorList>
    </citation>
    <scope>NUCLEOTIDE SEQUENCE [LARGE SCALE GENOMIC DNA]</scope>
    <source>
        <strain evidence="8 9">22II-S10r2</strain>
    </source>
</reference>
<evidence type="ECO:0000256" key="5">
    <source>
        <dbReference type="ARBA" id="ARBA00023136"/>
    </source>
</evidence>
<protein>
    <submittedName>
        <fullName evidence="8">Cation efflux protein</fullName>
    </submittedName>
</protein>